<keyword evidence="1" id="KW-0812">Transmembrane</keyword>
<keyword evidence="4" id="KW-1185">Reference proteome</keyword>
<accession>A0A8U0IKI3</accession>
<evidence type="ECO:0000313" key="3">
    <source>
        <dbReference type="EMBL" id="UPW00832.1"/>
    </source>
</evidence>
<organism evidence="3 4">
    <name type="scientific">Halorussus gelatinilyticus</name>
    <dbReference type="NCBI Taxonomy" id="2937524"/>
    <lineage>
        <taxon>Archaea</taxon>
        <taxon>Methanobacteriati</taxon>
        <taxon>Methanobacteriota</taxon>
        <taxon>Stenosarchaea group</taxon>
        <taxon>Halobacteria</taxon>
        <taxon>Halobacteriales</taxon>
        <taxon>Haladaptataceae</taxon>
        <taxon>Halorussus</taxon>
    </lineage>
</organism>
<dbReference type="AlphaFoldDB" id="A0A8U0IKI3"/>
<dbReference type="EMBL" id="CP096658">
    <property type="protein sequence ID" value="UPW00832.1"/>
    <property type="molecule type" value="Genomic_DNA"/>
</dbReference>
<evidence type="ECO:0000259" key="2">
    <source>
        <dbReference type="Pfam" id="PF26028"/>
    </source>
</evidence>
<evidence type="ECO:0000256" key="1">
    <source>
        <dbReference type="SAM" id="Phobius"/>
    </source>
</evidence>
<protein>
    <recommendedName>
        <fullName evidence="2">DUF8006 domain-containing protein</fullName>
    </recommendedName>
</protein>
<feature type="transmembrane region" description="Helical" evidence="1">
    <location>
        <begin position="12"/>
        <end position="29"/>
    </location>
</feature>
<keyword evidence="1" id="KW-0472">Membrane</keyword>
<feature type="transmembrane region" description="Helical" evidence="1">
    <location>
        <begin position="60"/>
        <end position="78"/>
    </location>
</feature>
<keyword evidence="1" id="KW-1133">Transmembrane helix</keyword>
<dbReference type="Proteomes" id="UP000830434">
    <property type="component" value="Chromosome"/>
</dbReference>
<proteinExistence type="predicted"/>
<name>A0A8U0IKI3_9EURY</name>
<reference evidence="3" key="1">
    <citation type="submission" date="2022-04" db="EMBL/GenBank/DDBJ databases">
        <title>Diverse halophilic archaea isolated from saline environments.</title>
        <authorList>
            <person name="Cui H.-L."/>
        </authorList>
    </citation>
    <scope>NUCLEOTIDE SEQUENCE</scope>
    <source>
        <strain evidence="3">XZYJT40</strain>
    </source>
</reference>
<gene>
    <name evidence="3" type="ORF">M0R88_01705</name>
</gene>
<dbReference type="RefSeq" id="WP_248655240.1">
    <property type="nucleotide sequence ID" value="NZ_CP096658.1"/>
</dbReference>
<evidence type="ECO:0000313" key="4">
    <source>
        <dbReference type="Proteomes" id="UP000830434"/>
    </source>
</evidence>
<feature type="domain" description="DUF8006" evidence="2">
    <location>
        <begin position="2"/>
        <end position="79"/>
    </location>
</feature>
<dbReference type="InterPro" id="IPR058319">
    <property type="entry name" value="DUF8006"/>
</dbReference>
<dbReference type="Pfam" id="PF26028">
    <property type="entry name" value="DUF8006"/>
    <property type="match status" value="1"/>
</dbReference>
<dbReference type="KEGG" id="haxz:M0R88_01705"/>
<feature type="transmembrane region" description="Helical" evidence="1">
    <location>
        <begin position="36"/>
        <end position="54"/>
    </location>
</feature>
<dbReference type="GeneID" id="72188530"/>
<sequence length="80" mass="8615">MPLIDDFLLQYNIGQVLLFLFVLSVLAAIPLGSRKVLSLNAITFGLLFLVTPASMAPLPFKFLGIALLVVAPVLFVTARA</sequence>